<dbReference type="RefSeq" id="XP_040662012.1">
    <property type="nucleotide sequence ID" value="XM_040816476.1"/>
</dbReference>
<evidence type="ECO:0000259" key="2">
    <source>
        <dbReference type="PROSITE" id="PS50191"/>
    </source>
</evidence>
<dbReference type="PROSITE" id="PS50191">
    <property type="entry name" value="CRAL_TRIO"/>
    <property type="match status" value="1"/>
</dbReference>
<protein>
    <recommendedName>
        <fullName evidence="2">CRAL-TRIO domain-containing protein</fullName>
    </recommendedName>
</protein>
<dbReference type="EMBL" id="KV878125">
    <property type="protein sequence ID" value="OJI96249.1"/>
    <property type="molecule type" value="Genomic_DNA"/>
</dbReference>
<sequence length="456" mass="50748">MPLWGTKSNHSQAEDDSAAADPKNDPMASASQAASDAWLAGHLHHLTEEQEEKLTEFKKFCEKEGYYKPGVEGEKPSHEDATLLRFLRARKFDVDGAWGQFKDTEDWRKENAIESLYENIEVDSYDRARRMYPQWTGRRDRRGIPVYVFEIQHLNSKNMAAYNATMENPEATAETHKSSSVPQRLLRLFALYENLLNFVMPLCSQLSRPHPETPIVASTNIVDVGGVGLKQFWNLKGHMQDASVLATAHYPETLDRIFIIGAPAFFPTVWGWIKRWFDPGTTSKIFILSASEVLPTLSSFMDPSSIPKQYGGELDWQWGDMPYLDEPARELVGALETAPEEGQTKPSFIKGPVLFKGDRVDIIGKENGKARESSIPVPKSKLAEEKEAAAAKPDDNEQEQQPVVDGSIPVTEEKEASEKVTEKPAENGVATKPVGETEPLTNGGANTSLPTQTVSA</sequence>
<dbReference type="OrthoDB" id="30289at2759"/>
<dbReference type="VEuPathDB" id="FungiDB:ASPVEDRAFT_78024"/>
<proteinExistence type="predicted"/>
<dbReference type="SMART" id="SM01100">
    <property type="entry name" value="CRAL_TRIO_N"/>
    <property type="match status" value="1"/>
</dbReference>
<organism evidence="3 4">
    <name type="scientific">Aspergillus versicolor CBS 583.65</name>
    <dbReference type="NCBI Taxonomy" id="1036611"/>
    <lineage>
        <taxon>Eukaryota</taxon>
        <taxon>Fungi</taxon>
        <taxon>Dikarya</taxon>
        <taxon>Ascomycota</taxon>
        <taxon>Pezizomycotina</taxon>
        <taxon>Eurotiomycetes</taxon>
        <taxon>Eurotiomycetidae</taxon>
        <taxon>Eurotiales</taxon>
        <taxon>Aspergillaceae</taxon>
        <taxon>Aspergillus</taxon>
        <taxon>Aspergillus subgen. Nidulantes</taxon>
    </lineage>
</organism>
<dbReference type="Pfam" id="PF03765">
    <property type="entry name" value="CRAL_TRIO_N"/>
    <property type="match status" value="1"/>
</dbReference>
<evidence type="ECO:0000313" key="3">
    <source>
        <dbReference type="EMBL" id="OJI96249.1"/>
    </source>
</evidence>
<keyword evidence="4" id="KW-1185">Reference proteome</keyword>
<dbReference type="GeneID" id="63731987"/>
<dbReference type="InterPro" id="IPR036273">
    <property type="entry name" value="CRAL/TRIO_N_dom_sf"/>
</dbReference>
<dbReference type="Proteomes" id="UP000184073">
    <property type="component" value="Unassembled WGS sequence"/>
</dbReference>
<evidence type="ECO:0000313" key="4">
    <source>
        <dbReference type="Proteomes" id="UP000184073"/>
    </source>
</evidence>
<gene>
    <name evidence="3" type="ORF">ASPVEDRAFT_78024</name>
</gene>
<evidence type="ECO:0000256" key="1">
    <source>
        <dbReference type="SAM" id="MobiDB-lite"/>
    </source>
</evidence>
<dbReference type="PANTHER" id="PTHR45657">
    <property type="entry name" value="CRAL-TRIO DOMAIN-CONTAINING PROTEIN YKL091C-RELATED"/>
    <property type="match status" value="1"/>
</dbReference>
<dbReference type="SUPFAM" id="SSF46938">
    <property type="entry name" value="CRAL/TRIO N-terminal domain"/>
    <property type="match status" value="1"/>
</dbReference>
<dbReference type="SMART" id="SM00516">
    <property type="entry name" value="SEC14"/>
    <property type="match status" value="1"/>
</dbReference>
<feature type="region of interest" description="Disordered" evidence="1">
    <location>
        <begin position="365"/>
        <end position="456"/>
    </location>
</feature>
<feature type="region of interest" description="Disordered" evidence="1">
    <location>
        <begin position="1"/>
        <end position="34"/>
    </location>
</feature>
<reference evidence="4" key="1">
    <citation type="journal article" date="2017" name="Genome Biol.">
        <title>Comparative genomics reveals high biological diversity and specific adaptations in the industrially and medically important fungal genus Aspergillus.</title>
        <authorList>
            <person name="de Vries R.P."/>
            <person name="Riley R."/>
            <person name="Wiebenga A."/>
            <person name="Aguilar-Osorio G."/>
            <person name="Amillis S."/>
            <person name="Uchima C.A."/>
            <person name="Anderluh G."/>
            <person name="Asadollahi M."/>
            <person name="Askin M."/>
            <person name="Barry K."/>
            <person name="Battaglia E."/>
            <person name="Bayram O."/>
            <person name="Benocci T."/>
            <person name="Braus-Stromeyer S.A."/>
            <person name="Caldana C."/>
            <person name="Canovas D."/>
            <person name="Cerqueira G.C."/>
            <person name="Chen F."/>
            <person name="Chen W."/>
            <person name="Choi C."/>
            <person name="Clum A."/>
            <person name="Dos Santos R.A."/>
            <person name="Damasio A.R."/>
            <person name="Diallinas G."/>
            <person name="Emri T."/>
            <person name="Fekete E."/>
            <person name="Flipphi M."/>
            <person name="Freyberg S."/>
            <person name="Gallo A."/>
            <person name="Gournas C."/>
            <person name="Habgood R."/>
            <person name="Hainaut M."/>
            <person name="Harispe M.L."/>
            <person name="Henrissat B."/>
            <person name="Hilden K.S."/>
            <person name="Hope R."/>
            <person name="Hossain A."/>
            <person name="Karabika E."/>
            <person name="Karaffa L."/>
            <person name="Karanyi Z."/>
            <person name="Krasevec N."/>
            <person name="Kuo A."/>
            <person name="Kusch H."/>
            <person name="LaButti K."/>
            <person name="Lagendijk E.L."/>
            <person name="Lapidus A."/>
            <person name="Levasseur A."/>
            <person name="Lindquist E."/>
            <person name="Lipzen A."/>
            <person name="Logrieco A.F."/>
            <person name="MacCabe A."/>
            <person name="Maekelae M.R."/>
            <person name="Malavazi I."/>
            <person name="Melin P."/>
            <person name="Meyer V."/>
            <person name="Mielnichuk N."/>
            <person name="Miskei M."/>
            <person name="Molnar A.P."/>
            <person name="Mule G."/>
            <person name="Ngan C.Y."/>
            <person name="Orejas M."/>
            <person name="Orosz E."/>
            <person name="Ouedraogo J.P."/>
            <person name="Overkamp K.M."/>
            <person name="Park H.-S."/>
            <person name="Perrone G."/>
            <person name="Piumi F."/>
            <person name="Punt P.J."/>
            <person name="Ram A.F."/>
            <person name="Ramon A."/>
            <person name="Rauscher S."/>
            <person name="Record E."/>
            <person name="Riano-Pachon D.M."/>
            <person name="Robert V."/>
            <person name="Roehrig J."/>
            <person name="Ruller R."/>
            <person name="Salamov A."/>
            <person name="Salih N.S."/>
            <person name="Samson R.A."/>
            <person name="Sandor E."/>
            <person name="Sanguinetti M."/>
            <person name="Schuetze T."/>
            <person name="Sepcic K."/>
            <person name="Shelest E."/>
            <person name="Sherlock G."/>
            <person name="Sophianopoulou V."/>
            <person name="Squina F.M."/>
            <person name="Sun H."/>
            <person name="Susca A."/>
            <person name="Todd R.B."/>
            <person name="Tsang A."/>
            <person name="Unkles S.E."/>
            <person name="van de Wiele N."/>
            <person name="van Rossen-Uffink D."/>
            <person name="Oliveira J.V."/>
            <person name="Vesth T.C."/>
            <person name="Visser J."/>
            <person name="Yu J.-H."/>
            <person name="Zhou M."/>
            <person name="Andersen M.R."/>
            <person name="Archer D.B."/>
            <person name="Baker S.E."/>
            <person name="Benoit I."/>
            <person name="Brakhage A.A."/>
            <person name="Braus G.H."/>
            <person name="Fischer R."/>
            <person name="Frisvad J.C."/>
            <person name="Goldman G.H."/>
            <person name="Houbraken J."/>
            <person name="Oakley B."/>
            <person name="Pocsi I."/>
            <person name="Scazzocchio C."/>
            <person name="Seiboth B."/>
            <person name="vanKuyk P.A."/>
            <person name="Wortman J."/>
            <person name="Dyer P.S."/>
            <person name="Grigoriev I.V."/>
        </authorList>
    </citation>
    <scope>NUCLEOTIDE SEQUENCE [LARGE SCALE GENOMIC DNA]</scope>
    <source>
        <strain evidence="4">CBS 583.65</strain>
    </source>
</reference>
<dbReference type="PANTHER" id="PTHR45657:SF3">
    <property type="entry name" value="TRANSPORTER, PUTATIVE (AFU_ORTHOLOGUE AFUA_5G09260)-RELATED"/>
    <property type="match status" value="1"/>
</dbReference>
<dbReference type="AlphaFoldDB" id="A0A1L9P3Z9"/>
<feature type="compositionally biased region" description="Polar residues" evidence="1">
    <location>
        <begin position="439"/>
        <end position="456"/>
    </location>
</feature>
<dbReference type="STRING" id="1036611.A0A1L9P3Z9"/>
<dbReference type="Pfam" id="PF00650">
    <property type="entry name" value="CRAL_TRIO"/>
    <property type="match status" value="1"/>
</dbReference>
<feature type="domain" description="CRAL-TRIO" evidence="2">
    <location>
        <begin position="124"/>
        <end position="318"/>
    </location>
</feature>
<feature type="compositionally biased region" description="Basic and acidic residues" evidence="1">
    <location>
        <begin position="381"/>
        <end position="395"/>
    </location>
</feature>
<feature type="compositionally biased region" description="Basic and acidic residues" evidence="1">
    <location>
        <begin position="411"/>
        <end position="425"/>
    </location>
</feature>
<dbReference type="Gene3D" id="3.40.525.10">
    <property type="entry name" value="CRAL-TRIO lipid binding domain"/>
    <property type="match status" value="1"/>
</dbReference>
<dbReference type="InterPro" id="IPR051026">
    <property type="entry name" value="PI/PC_transfer"/>
</dbReference>
<feature type="compositionally biased region" description="Polar residues" evidence="1">
    <location>
        <begin position="1"/>
        <end position="11"/>
    </location>
</feature>
<dbReference type="InterPro" id="IPR011074">
    <property type="entry name" value="CRAL/TRIO_N_dom"/>
</dbReference>
<dbReference type="Gene3D" id="1.10.8.20">
    <property type="entry name" value="N-terminal domain of phosphatidylinositol transfer protein sec14p"/>
    <property type="match status" value="1"/>
</dbReference>
<name>A0A1L9P3Z9_ASPVE</name>
<dbReference type="CDD" id="cd00170">
    <property type="entry name" value="SEC14"/>
    <property type="match status" value="1"/>
</dbReference>
<accession>A0A1L9P3Z9</accession>
<dbReference type="InterPro" id="IPR001251">
    <property type="entry name" value="CRAL-TRIO_dom"/>
</dbReference>
<dbReference type="SUPFAM" id="SSF52087">
    <property type="entry name" value="CRAL/TRIO domain"/>
    <property type="match status" value="1"/>
</dbReference>
<dbReference type="InterPro" id="IPR036865">
    <property type="entry name" value="CRAL-TRIO_dom_sf"/>
</dbReference>